<keyword evidence="4" id="KW-0862">Zinc</keyword>
<feature type="domain" description="J" evidence="6">
    <location>
        <begin position="5"/>
        <end position="70"/>
    </location>
</feature>
<reference evidence="7 8" key="1">
    <citation type="submission" date="2012-12" db="EMBL/GenBank/DDBJ databases">
        <title>Genome assembly of Fulvivirga imtechensis AK7.</title>
        <authorList>
            <person name="Nupur N."/>
            <person name="Khatri I."/>
            <person name="Kumar R."/>
            <person name="Subramanian S."/>
            <person name="Pinnaka A."/>
        </authorList>
    </citation>
    <scope>NUCLEOTIDE SEQUENCE [LARGE SCALE GENOMIC DNA]</scope>
    <source>
        <strain evidence="7 8">AK7</strain>
    </source>
</reference>
<keyword evidence="5" id="KW-0143">Chaperone</keyword>
<dbReference type="InterPro" id="IPR008971">
    <property type="entry name" value="HSP40/DnaJ_pept-bd"/>
</dbReference>
<dbReference type="SUPFAM" id="SSF46565">
    <property type="entry name" value="Chaperone J-domain"/>
    <property type="match status" value="1"/>
</dbReference>
<comment type="caution">
    <text evidence="7">The sequence shown here is derived from an EMBL/GenBank/DDBJ whole genome shotgun (WGS) entry which is preliminary data.</text>
</comment>
<dbReference type="STRING" id="1237149.C900_00052"/>
<keyword evidence="1" id="KW-0479">Metal-binding</keyword>
<evidence type="ECO:0000256" key="3">
    <source>
        <dbReference type="ARBA" id="ARBA00022771"/>
    </source>
</evidence>
<dbReference type="PROSITE" id="PS50076">
    <property type="entry name" value="DNAJ_2"/>
    <property type="match status" value="1"/>
</dbReference>
<gene>
    <name evidence="7" type="ORF">C900_00052</name>
</gene>
<evidence type="ECO:0000259" key="6">
    <source>
        <dbReference type="PROSITE" id="PS50076"/>
    </source>
</evidence>
<dbReference type="GO" id="GO:0008270">
    <property type="term" value="F:zinc ion binding"/>
    <property type="evidence" value="ECO:0007669"/>
    <property type="project" value="UniProtKB-KW"/>
</dbReference>
<evidence type="ECO:0000256" key="4">
    <source>
        <dbReference type="ARBA" id="ARBA00022833"/>
    </source>
</evidence>
<sequence>MEYKDYYKTLGVDKKASAEDIKKAYRKLAVKYHPDKNPDNKEAEARFKEIAEAYEVLKDPEKRKKYDQLGANWRHYQHAGGDGSGFDWAQYASGPQGQRHTYYEGDMNDFFGGGDFSDFFQTIFGSGFGRKNAGRTSRQPQGQDLHADIRISLEDTFGGGAKILNINGEKIRIKLKPGVQDGQTLRVKGKGISAGGPRGDLYLQIHIDPHPRYQRKEDDLYADLPLDIYTAVLGGKITINTLHGPVSLSIPAGTANGKVLRIKGKGMPAKTGHRYGDLYVTVNVLIPASLSDQETALFKQLKAMHHSKQTSHAN</sequence>
<dbReference type="GO" id="GO:0051082">
    <property type="term" value="F:unfolded protein binding"/>
    <property type="evidence" value="ECO:0007669"/>
    <property type="project" value="InterPro"/>
</dbReference>
<dbReference type="PRINTS" id="PR00625">
    <property type="entry name" value="JDOMAIN"/>
</dbReference>
<keyword evidence="3" id="KW-0863">Zinc-finger</keyword>
<evidence type="ECO:0000313" key="7">
    <source>
        <dbReference type="EMBL" id="ELR73888.1"/>
    </source>
</evidence>
<dbReference type="RefSeq" id="WP_009577481.1">
    <property type="nucleotide sequence ID" value="NZ_AMZN01000001.1"/>
</dbReference>
<dbReference type="SMART" id="SM00271">
    <property type="entry name" value="DnaJ"/>
    <property type="match status" value="1"/>
</dbReference>
<dbReference type="PANTHER" id="PTHR43096">
    <property type="entry name" value="DNAJ HOMOLOG 1, MITOCHONDRIAL-RELATED"/>
    <property type="match status" value="1"/>
</dbReference>
<name>L8K0G1_9BACT</name>
<dbReference type="SUPFAM" id="SSF49493">
    <property type="entry name" value="HSP40/DnaJ peptide-binding domain"/>
    <property type="match status" value="2"/>
</dbReference>
<evidence type="ECO:0000256" key="5">
    <source>
        <dbReference type="ARBA" id="ARBA00023186"/>
    </source>
</evidence>
<dbReference type="CDD" id="cd06257">
    <property type="entry name" value="DnaJ"/>
    <property type="match status" value="1"/>
</dbReference>
<evidence type="ECO:0000256" key="2">
    <source>
        <dbReference type="ARBA" id="ARBA00022737"/>
    </source>
</evidence>
<dbReference type="InterPro" id="IPR001623">
    <property type="entry name" value="DnaJ_domain"/>
</dbReference>
<dbReference type="Gene3D" id="1.10.287.110">
    <property type="entry name" value="DnaJ domain"/>
    <property type="match status" value="1"/>
</dbReference>
<dbReference type="Pfam" id="PF01556">
    <property type="entry name" value="DnaJ_C"/>
    <property type="match status" value="1"/>
</dbReference>
<dbReference type="AlphaFoldDB" id="L8K0G1"/>
<dbReference type="OrthoDB" id="9779889at2"/>
<dbReference type="FunFam" id="2.60.260.20:FF:000005">
    <property type="entry name" value="Chaperone protein dnaJ 1, mitochondrial"/>
    <property type="match status" value="1"/>
</dbReference>
<dbReference type="PANTHER" id="PTHR43096:SF52">
    <property type="entry name" value="DNAJ HOMOLOG 1, MITOCHONDRIAL-RELATED"/>
    <property type="match status" value="1"/>
</dbReference>
<organism evidence="7 8">
    <name type="scientific">Fulvivirga imtechensis AK7</name>
    <dbReference type="NCBI Taxonomy" id="1237149"/>
    <lineage>
        <taxon>Bacteria</taxon>
        <taxon>Pseudomonadati</taxon>
        <taxon>Bacteroidota</taxon>
        <taxon>Cytophagia</taxon>
        <taxon>Cytophagales</taxon>
        <taxon>Fulvivirgaceae</taxon>
        <taxon>Fulvivirga</taxon>
    </lineage>
</organism>
<proteinExistence type="predicted"/>
<dbReference type="GO" id="GO:0005737">
    <property type="term" value="C:cytoplasm"/>
    <property type="evidence" value="ECO:0007669"/>
    <property type="project" value="TreeGrafter"/>
</dbReference>
<dbReference type="InterPro" id="IPR018253">
    <property type="entry name" value="DnaJ_domain_CS"/>
</dbReference>
<dbReference type="Pfam" id="PF00226">
    <property type="entry name" value="DnaJ"/>
    <property type="match status" value="1"/>
</dbReference>
<dbReference type="InterPro" id="IPR002939">
    <property type="entry name" value="DnaJ_C"/>
</dbReference>
<dbReference type="CDD" id="cd10747">
    <property type="entry name" value="DnaJ_C"/>
    <property type="match status" value="1"/>
</dbReference>
<keyword evidence="2" id="KW-0677">Repeat</keyword>
<dbReference type="EMBL" id="AMZN01000001">
    <property type="protein sequence ID" value="ELR73888.1"/>
    <property type="molecule type" value="Genomic_DNA"/>
</dbReference>
<dbReference type="Gene3D" id="2.60.260.20">
    <property type="entry name" value="Urease metallochaperone UreE, N-terminal domain"/>
    <property type="match status" value="2"/>
</dbReference>
<dbReference type="eggNOG" id="COG0484">
    <property type="taxonomic scope" value="Bacteria"/>
</dbReference>
<dbReference type="PROSITE" id="PS00636">
    <property type="entry name" value="DNAJ_1"/>
    <property type="match status" value="1"/>
</dbReference>
<keyword evidence="8" id="KW-1185">Reference proteome</keyword>
<accession>L8K0G1</accession>
<dbReference type="InterPro" id="IPR036869">
    <property type="entry name" value="J_dom_sf"/>
</dbReference>
<dbReference type="GO" id="GO:0042026">
    <property type="term" value="P:protein refolding"/>
    <property type="evidence" value="ECO:0007669"/>
    <property type="project" value="TreeGrafter"/>
</dbReference>
<dbReference type="PATRIC" id="fig|1237149.3.peg.52"/>
<protein>
    <submittedName>
        <fullName evidence="7">DnaJ-class molecular chaperone CbpA</fullName>
    </submittedName>
</protein>
<dbReference type="Proteomes" id="UP000011135">
    <property type="component" value="Unassembled WGS sequence"/>
</dbReference>
<evidence type="ECO:0000313" key="8">
    <source>
        <dbReference type="Proteomes" id="UP000011135"/>
    </source>
</evidence>
<evidence type="ECO:0000256" key="1">
    <source>
        <dbReference type="ARBA" id="ARBA00022723"/>
    </source>
</evidence>